<dbReference type="PROSITE" id="PS51163">
    <property type="entry name" value="YRDC"/>
    <property type="match status" value="1"/>
</dbReference>
<dbReference type="RefSeq" id="WP_111822980.1">
    <property type="nucleotide sequence ID" value="NZ_CAUQLB010000001.1"/>
</dbReference>
<accession>A0A2X0U0X5</accession>
<keyword evidence="8" id="KW-0547">Nucleotide-binding</keyword>
<evidence type="ECO:0000256" key="11">
    <source>
        <dbReference type="ARBA" id="ARBA00048366"/>
    </source>
</evidence>
<keyword evidence="5" id="KW-0808">Transferase</keyword>
<evidence type="ECO:0000256" key="6">
    <source>
        <dbReference type="ARBA" id="ARBA00022694"/>
    </source>
</evidence>
<keyword evidence="9" id="KW-0067">ATP-binding</keyword>
<organism evidence="13 14">
    <name type="scientific">Schaalia odontolytica</name>
    <dbReference type="NCBI Taxonomy" id="1660"/>
    <lineage>
        <taxon>Bacteria</taxon>
        <taxon>Bacillati</taxon>
        <taxon>Actinomycetota</taxon>
        <taxon>Actinomycetes</taxon>
        <taxon>Actinomycetales</taxon>
        <taxon>Actinomycetaceae</taxon>
        <taxon>Schaalia</taxon>
    </lineage>
</organism>
<dbReference type="SUPFAM" id="SSF55821">
    <property type="entry name" value="YrdC/RibB"/>
    <property type="match status" value="1"/>
</dbReference>
<dbReference type="GO" id="GO:0006450">
    <property type="term" value="P:regulation of translational fidelity"/>
    <property type="evidence" value="ECO:0007669"/>
    <property type="project" value="TreeGrafter"/>
</dbReference>
<comment type="subcellular location">
    <subcellularLocation>
        <location evidence="1">Cytoplasm</location>
    </subcellularLocation>
</comment>
<dbReference type="Gene3D" id="3.90.870.10">
    <property type="entry name" value="DHBP synthase"/>
    <property type="match status" value="1"/>
</dbReference>
<dbReference type="GO" id="GO:0008033">
    <property type="term" value="P:tRNA processing"/>
    <property type="evidence" value="ECO:0007669"/>
    <property type="project" value="UniProtKB-KW"/>
</dbReference>
<dbReference type="Proteomes" id="UP000250192">
    <property type="component" value="Unassembled WGS sequence"/>
</dbReference>
<keyword evidence="6" id="KW-0819">tRNA processing</keyword>
<dbReference type="AlphaFoldDB" id="A0A2X0U0X5"/>
<dbReference type="Pfam" id="PF01300">
    <property type="entry name" value="Sua5_yciO_yrdC"/>
    <property type="match status" value="1"/>
</dbReference>
<evidence type="ECO:0000256" key="3">
    <source>
        <dbReference type="ARBA" id="ARBA00012584"/>
    </source>
</evidence>
<dbReference type="InterPro" id="IPR050156">
    <property type="entry name" value="TC-AMP_synthase_SUA5"/>
</dbReference>
<dbReference type="EC" id="2.7.7.87" evidence="3"/>
<dbReference type="InterPro" id="IPR017945">
    <property type="entry name" value="DHBP_synth_RibB-like_a/b_dom"/>
</dbReference>
<dbReference type="GO" id="GO:0005524">
    <property type="term" value="F:ATP binding"/>
    <property type="evidence" value="ECO:0007669"/>
    <property type="project" value="UniProtKB-KW"/>
</dbReference>
<comment type="catalytic activity">
    <reaction evidence="11">
        <text>L-threonine + hydrogencarbonate + ATP = L-threonylcarbamoyladenylate + diphosphate + H2O</text>
        <dbReference type="Rhea" id="RHEA:36407"/>
        <dbReference type="ChEBI" id="CHEBI:15377"/>
        <dbReference type="ChEBI" id="CHEBI:17544"/>
        <dbReference type="ChEBI" id="CHEBI:30616"/>
        <dbReference type="ChEBI" id="CHEBI:33019"/>
        <dbReference type="ChEBI" id="CHEBI:57926"/>
        <dbReference type="ChEBI" id="CHEBI:73682"/>
        <dbReference type="EC" id="2.7.7.87"/>
    </reaction>
</comment>
<evidence type="ECO:0000256" key="1">
    <source>
        <dbReference type="ARBA" id="ARBA00004496"/>
    </source>
</evidence>
<evidence type="ECO:0000256" key="2">
    <source>
        <dbReference type="ARBA" id="ARBA00007663"/>
    </source>
</evidence>
<evidence type="ECO:0000256" key="5">
    <source>
        <dbReference type="ARBA" id="ARBA00022679"/>
    </source>
</evidence>
<dbReference type="PANTHER" id="PTHR17490">
    <property type="entry name" value="SUA5"/>
    <property type="match status" value="1"/>
</dbReference>
<evidence type="ECO:0000256" key="10">
    <source>
        <dbReference type="ARBA" id="ARBA00029774"/>
    </source>
</evidence>
<gene>
    <name evidence="13" type="primary">rimN</name>
    <name evidence="13" type="ORF">NCTC9935_00405</name>
</gene>
<dbReference type="GO" id="GO:0061710">
    <property type="term" value="F:L-threonylcarbamoyladenylate synthase"/>
    <property type="evidence" value="ECO:0007669"/>
    <property type="project" value="UniProtKB-EC"/>
</dbReference>
<keyword evidence="14" id="KW-1185">Reference proteome</keyword>
<evidence type="ECO:0000313" key="14">
    <source>
        <dbReference type="Proteomes" id="UP000250192"/>
    </source>
</evidence>
<dbReference type="GO" id="GO:0003725">
    <property type="term" value="F:double-stranded RNA binding"/>
    <property type="evidence" value="ECO:0007669"/>
    <property type="project" value="InterPro"/>
</dbReference>
<sequence>MTPMSTETILSAAPALGRRDLERAVDELRDGGILVVPTDTVYGIGCDAANPAAVAAVLAAKGRGRQMPPPVLVASVDSIDSLCVGVPEAARALARTFWPGGLTLILRARPDLGWDLGETGGTIGVRMPDQDALLSLLNSFGPMAVTSANLTGQPPATSVRQAIGYFGTRVSAYLDGGPTAGSTASSIVDFAHDEPRALRLGTISLADLREAAAVPIAPVEGSAP</sequence>
<proteinExistence type="inferred from homology"/>
<feature type="domain" description="YrdC-like" evidence="12">
    <location>
        <begin position="18"/>
        <end position="203"/>
    </location>
</feature>
<dbReference type="NCBIfam" id="TIGR00057">
    <property type="entry name" value="L-threonylcarbamoyladenylate synthase"/>
    <property type="match status" value="1"/>
</dbReference>
<evidence type="ECO:0000259" key="12">
    <source>
        <dbReference type="PROSITE" id="PS51163"/>
    </source>
</evidence>
<protein>
    <recommendedName>
        <fullName evidence="10">L-threonylcarbamoyladenylate synthase</fullName>
        <ecNumber evidence="3">2.7.7.87</ecNumber>
    </recommendedName>
    <alternativeName>
        <fullName evidence="10">L-threonylcarbamoyladenylate synthase</fullName>
    </alternativeName>
</protein>
<evidence type="ECO:0000256" key="7">
    <source>
        <dbReference type="ARBA" id="ARBA00022695"/>
    </source>
</evidence>
<evidence type="ECO:0000313" key="13">
    <source>
        <dbReference type="EMBL" id="SPT54856.1"/>
    </source>
</evidence>
<evidence type="ECO:0000256" key="8">
    <source>
        <dbReference type="ARBA" id="ARBA00022741"/>
    </source>
</evidence>
<reference evidence="13 14" key="1">
    <citation type="submission" date="2018-06" db="EMBL/GenBank/DDBJ databases">
        <authorList>
            <consortium name="Pathogen Informatics"/>
            <person name="Doyle S."/>
        </authorList>
    </citation>
    <scope>NUCLEOTIDE SEQUENCE [LARGE SCALE GENOMIC DNA]</scope>
    <source>
        <strain evidence="13 14">NCTC9935</strain>
    </source>
</reference>
<dbReference type="EMBL" id="UAPR01000001">
    <property type="protein sequence ID" value="SPT54856.1"/>
    <property type="molecule type" value="Genomic_DNA"/>
</dbReference>
<dbReference type="GO" id="GO:0005737">
    <property type="term" value="C:cytoplasm"/>
    <property type="evidence" value="ECO:0007669"/>
    <property type="project" value="UniProtKB-SubCell"/>
</dbReference>
<comment type="similarity">
    <text evidence="2">Belongs to the SUA5 family.</text>
</comment>
<name>A0A2X0U0X5_9ACTO</name>
<evidence type="ECO:0000256" key="4">
    <source>
        <dbReference type="ARBA" id="ARBA00022490"/>
    </source>
</evidence>
<dbReference type="STRING" id="1660.APY09_06605"/>
<evidence type="ECO:0000256" key="9">
    <source>
        <dbReference type="ARBA" id="ARBA00022840"/>
    </source>
</evidence>
<dbReference type="InterPro" id="IPR006070">
    <property type="entry name" value="Sua5-like_dom"/>
</dbReference>
<dbReference type="OrthoDB" id="9814580at2"/>
<keyword evidence="7" id="KW-0548">Nucleotidyltransferase</keyword>
<keyword evidence="4" id="KW-0963">Cytoplasm</keyword>
<dbReference type="PANTHER" id="PTHR17490:SF16">
    <property type="entry name" value="THREONYLCARBAMOYL-AMP SYNTHASE"/>
    <property type="match status" value="1"/>
</dbReference>
<dbReference type="GeneID" id="93757359"/>
<dbReference type="GO" id="GO:0000049">
    <property type="term" value="F:tRNA binding"/>
    <property type="evidence" value="ECO:0007669"/>
    <property type="project" value="TreeGrafter"/>
</dbReference>